<protein>
    <submittedName>
        <fullName evidence="2">L-ascorbate metabolism protein UlaG (Beta-lactamase superfamily)</fullName>
    </submittedName>
</protein>
<proteinExistence type="predicted"/>
<gene>
    <name evidence="2" type="ORF">DFJ67_3003</name>
</gene>
<evidence type="ECO:0000313" key="2">
    <source>
        <dbReference type="EMBL" id="REF97008.1"/>
    </source>
</evidence>
<dbReference type="Proteomes" id="UP000256913">
    <property type="component" value="Unassembled WGS sequence"/>
</dbReference>
<dbReference type="InterPro" id="IPR050114">
    <property type="entry name" value="UPF0173_UPF0282_UlaG_hydrolase"/>
</dbReference>
<organism evidence="2 3">
    <name type="scientific">Asanoa ferruginea</name>
    <dbReference type="NCBI Taxonomy" id="53367"/>
    <lineage>
        <taxon>Bacteria</taxon>
        <taxon>Bacillati</taxon>
        <taxon>Actinomycetota</taxon>
        <taxon>Actinomycetes</taxon>
        <taxon>Micromonosporales</taxon>
        <taxon>Micromonosporaceae</taxon>
        <taxon>Asanoa</taxon>
    </lineage>
</organism>
<dbReference type="PANTHER" id="PTHR43546">
    <property type="entry name" value="UPF0173 METAL-DEPENDENT HYDROLASE MJ1163-RELATED"/>
    <property type="match status" value="1"/>
</dbReference>
<keyword evidence="3" id="KW-1185">Reference proteome</keyword>
<dbReference type="InterPro" id="IPR001279">
    <property type="entry name" value="Metallo-B-lactamas"/>
</dbReference>
<dbReference type="AlphaFoldDB" id="A0A3D9ZHY1"/>
<dbReference type="OrthoDB" id="3190691at2"/>
<dbReference type="Pfam" id="PF13483">
    <property type="entry name" value="Lactamase_B_3"/>
    <property type="match status" value="1"/>
</dbReference>
<dbReference type="SUPFAM" id="SSF56281">
    <property type="entry name" value="Metallo-hydrolase/oxidoreductase"/>
    <property type="match status" value="1"/>
</dbReference>
<dbReference type="InterPro" id="IPR036866">
    <property type="entry name" value="RibonucZ/Hydroxyglut_hydro"/>
</dbReference>
<dbReference type="RefSeq" id="WP_116068435.1">
    <property type="nucleotide sequence ID" value="NZ_BONB01000031.1"/>
</dbReference>
<dbReference type="Gene3D" id="3.60.15.10">
    <property type="entry name" value="Ribonuclease Z/Hydroxyacylglutathione hydrolase-like"/>
    <property type="match status" value="1"/>
</dbReference>
<evidence type="ECO:0000259" key="1">
    <source>
        <dbReference type="SMART" id="SM00849"/>
    </source>
</evidence>
<dbReference type="PANTHER" id="PTHR43546:SF3">
    <property type="entry name" value="UPF0173 METAL-DEPENDENT HYDROLASE MJ1163"/>
    <property type="match status" value="1"/>
</dbReference>
<comment type="caution">
    <text evidence="2">The sequence shown here is derived from an EMBL/GenBank/DDBJ whole genome shotgun (WGS) entry which is preliminary data.</text>
</comment>
<dbReference type="EMBL" id="QUMQ01000001">
    <property type="protein sequence ID" value="REF97008.1"/>
    <property type="molecule type" value="Genomic_DNA"/>
</dbReference>
<sequence>MRLTKFGHSCVRVEHDGAVLVIDPGSFSERAALDGVDAVLITHAHPDHLDVDALTDALAKRPEVIVHTHTDVAKELTSLGGVVNTVASGQSFSAAGLPIEAFGGIHAEIHPDIPRIANLGFLINESVYHPGDSFDVPEGARVETLFVPVSAPWLKISESVDFVRAVAPRRAFALHDGVINEAGGKLVDGVMTRLLKVDYQRLTPGTSVDA</sequence>
<reference evidence="2 3" key="1">
    <citation type="submission" date="2018-08" db="EMBL/GenBank/DDBJ databases">
        <title>Sequencing the genomes of 1000 actinobacteria strains.</title>
        <authorList>
            <person name="Klenk H.-P."/>
        </authorList>
    </citation>
    <scope>NUCLEOTIDE SEQUENCE [LARGE SCALE GENOMIC DNA]</scope>
    <source>
        <strain evidence="2 3">DSM 44099</strain>
    </source>
</reference>
<accession>A0A3D9ZHY1</accession>
<dbReference type="SMART" id="SM00849">
    <property type="entry name" value="Lactamase_B"/>
    <property type="match status" value="1"/>
</dbReference>
<name>A0A3D9ZHY1_9ACTN</name>
<evidence type="ECO:0000313" key="3">
    <source>
        <dbReference type="Proteomes" id="UP000256913"/>
    </source>
</evidence>
<feature type="domain" description="Metallo-beta-lactamase" evidence="1">
    <location>
        <begin position="7"/>
        <end position="175"/>
    </location>
</feature>